<dbReference type="Gene3D" id="3.20.20.140">
    <property type="entry name" value="Metal-dependent hydrolases"/>
    <property type="match status" value="1"/>
</dbReference>
<dbReference type="RefSeq" id="WP_119853645.1">
    <property type="nucleotide sequence ID" value="NZ_QYSE01000004.1"/>
</dbReference>
<dbReference type="AlphaFoldDB" id="A0A3A3EFH8"/>
<dbReference type="GO" id="GO:0016811">
    <property type="term" value="F:hydrolase activity, acting on carbon-nitrogen (but not peptide) bonds, in linear amides"/>
    <property type="evidence" value="ECO:0007669"/>
    <property type="project" value="InterPro"/>
</dbReference>
<dbReference type="GO" id="GO:0005829">
    <property type="term" value="C:cytosol"/>
    <property type="evidence" value="ECO:0007669"/>
    <property type="project" value="TreeGrafter"/>
</dbReference>
<reference evidence="2 3" key="1">
    <citation type="submission" date="2018-09" db="EMBL/GenBank/DDBJ databases">
        <title>Identification of marine bacteria producing industrial enzymes.</title>
        <authorList>
            <person name="Cheng T.H."/>
            <person name="Saidin J."/>
            <person name="Muhd D.D."/>
            <person name="Isa M.N.M."/>
            <person name="Bakar M.F.A."/>
            <person name="Ismail N."/>
        </authorList>
    </citation>
    <scope>NUCLEOTIDE SEQUENCE [LARGE SCALE GENOMIC DNA]</scope>
    <source>
        <strain evidence="2 3">MNAD 1.6</strain>
    </source>
</reference>
<proteinExistence type="predicted"/>
<dbReference type="Proteomes" id="UP000265938">
    <property type="component" value="Unassembled WGS sequence"/>
</dbReference>
<name>A0A3A3EFH8_9GAMM</name>
<evidence type="ECO:0000259" key="1">
    <source>
        <dbReference type="Pfam" id="PF07969"/>
    </source>
</evidence>
<dbReference type="Gene3D" id="2.30.40.10">
    <property type="entry name" value="Urease, subunit C, domain 1"/>
    <property type="match status" value="1"/>
</dbReference>
<feature type="domain" description="Amidohydrolase 3" evidence="1">
    <location>
        <begin position="69"/>
        <end position="509"/>
    </location>
</feature>
<protein>
    <submittedName>
        <fullName evidence="2">D-aminoacylase</fullName>
    </submittedName>
</protein>
<dbReference type="Pfam" id="PF07969">
    <property type="entry name" value="Amidohydro_3"/>
    <property type="match status" value="1"/>
</dbReference>
<comment type="caution">
    <text evidence="2">The sequence shown here is derived from an EMBL/GenBank/DDBJ whole genome shotgun (WGS) entry which is preliminary data.</text>
</comment>
<dbReference type="InterPro" id="IPR050378">
    <property type="entry name" value="Metallo-dep_Hydrolases_sf"/>
</dbReference>
<dbReference type="CDD" id="cd01297">
    <property type="entry name" value="D-aminoacylase"/>
    <property type="match status" value="1"/>
</dbReference>
<evidence type="ECO:0000313" key="3">
    <source>
        <dbReference type="Proteomes" id="UP000265938"/>
    </source>
</evidence>
<dbReference type="Gene3D" id="3.30.1490.130">
    <property type="entry name" value="D-aminoacylase. Domain 3"/>
    <property type="match status" value="1"/>
</dbReference>
<dbReference type="PANTHER" id="PTHR11647">
    <property type="entry name" value="HYDRANTOINASE/DIHYDROPYRIMIDINASE FAMILY MEMBER"/>
    <property type="match status" value="1"/>
</dbReference>
<dbReference type="InterPro" id="IPR013108">
    <property type="entry name" value="Amidohydro_3"/>
</dbReference>
<dbReference type="InterPro" id="IPR011059">
    <property type="entry name" value="Metal-dep_hydrolase_composite"/>
</dbReference>
<organism evidence="2 3">
    <name type="scientific">Pseudoalteromonas gelatinilytica</name>
    <dbReference type="NCBI Taxonomy" id="1703256"/>
    <lineage>
        <taxon>Bacteria</taxon>
        <taxon>Pseudomonadati</taxon>
        <taxon>Pseudomonadota</taxon>
        <taxon>Gammaproteobacteria</taxon>
        <taxon>Alteromonadales</taxon>
        <taxon>Pseudoalteromonadaceae</taxon>
        <taxon>Pseudoalteromonas</taxon>
    </lineage>
</organism>
<dbReference type="SUPFAM" id="SSF51556">
    <property type="entry name" value="Metallo-dependent hydrolases"/>
    <property type="match status" value="1"/>
</dbReference>
<accession>A0A3A3EFH8</accession>
<dbReference type="GO" id="GO:0016812">
    <property type="term" value="F:hydrolase activity, acting on carbon-nitrogen (but not peptide) bonds, in cyclic amides"/>
    <property type="evidence" value="ECO:0007669"/>
    <property type="project" value="TreeGrafter"/>
</dbReference>
<sequence>MKKRSVLTSIGLSVLVLSSGIAYGQSFDLIIKNAMLLDGRGGKAVRADVGIESGKITKIGNMAADKAHQVIDANGKVVAPGFIDLHSHAERSIAELPRLDNLVQQGITTILGGNCGFSPVDFKQFFAQTERSPLGPNLALLIGHNDVRKAVMGEEQRLASADELKAMQALVDKAMQQGAFGLSTGLKYVPGVYSNFAEVKVLAETAHAQHGFFASHMRDEGAEIVTAMNEVLDIAKETGIPVHISHHKLIGHPNWGESKHTIQMIRDARKAGLDVTLDQYPYTASSTRFAILFPAWSLAGGQAEVEKRLHDPELRQKIKQGLIKNIREDRGGGDPARLQIAHYAANPAWDGLTFAEVLKREGRAQSIDEAAELAMEIQANGGAQGIFHAINEDDVKYIMAYPITAIATDAGGSELGKGNPHPRGYGTFPRVLGHYVREQEVISLPDAIRKMTSLPAARMGLTDRGVIAQGYAADIVILDPATVADKSTFSAPHQYAEGIEYVIINGQVIKSPDGMTGKSAGQILRHTL</sequence>
<evidence type="ECO:0000313" key="2">
    <source>
        <dbReference type="EMBL" id="RJF33897.1"/>
    </source>
</evidence>
<dbReference type="InterPro" id="IPR032466">
    <property type="entry name" value="Metal_Hydrolase"/>
</dbReference>
<dbReference type="EMBL" id="QYSE01000004">
    <property type="protein sequence ID" value="RJF33897.1"/>
    <property type="molecule type" value="Genomic_DNA"/>
</dbReference>
<dbReference type="SUPFAM" id="SSF51338">
    <property type="entry name" value="Composite domain of metallo-dependent hydrolases"/>
    <property type="match status" value="1"/>
</dbReference>
<gene>
    <name evidence="2" type="ORF">D4741_15595</name>
</gene>
<dbReference type="PANTHER" id="PTHR11647:SF1">
    <property type="entry name" value="COLLAPSIN RESPONSE MEDIATOR PROTEIN"/>
    <property type="match status" value="1"/>
</dbReference>
<dbReference type="InterPro" id="IPR023100">
    <property type="entry name" value="D-aminoacylase_insert_dom_sf"/>
</dbReference>